<dbReference type="OMA" id="MRREAMK"/>
<proteinExistence type="predicted"/>
<keyword evidence="2 5" id="KW-0863">Zinc-finger</keyword>
<dbReference type="OrthoDB" id="6105729at2759"/>
<dbReference type="InterPro" id="IPR041641">
    <property type="entry name" value="CALCOCO1/2_Zn_UBZ1"/>
</dbReference>
<evidence type="ECO:0000313" key="9">
    <source>
        <dbReference type="EMBL" id="EDV93940.1"/>
    </source>
</evidence>
<keyword evidence="1" id="KW-0479">Metal-binding</keyword>
<feature type="compositionally biased region" description="Basic and acidic residues" evidence="7">
    <location>
        <begin position="262"/>
        <end position="277"/>
    </location>
</feature>
<dbReference type="FunCoup" id="B4JI20">
    <property type="interactions" value="100"/>
</dbReference>
<feature type="coiled-coil region" evidence="6">
    <location>
        <begin position="217"/>
        <end position="244"/>
    </location>
</feature>
<dbReference type="STRING" id="7222.B4JI20"/>
<keyword evidence="3" id="KW-0862">Zinc</keyword>
<keyword evidence="10" id="KW-1185">Reference proteome</keyword>
<sequence length="366" mass="40904">MEAKAANITPTSLASSSSSNSDKMNYALQVALQTMKERCIQLQRRVSNMEEENQRLRENTATGTGTRTVSATGTGSTNGDIISLRSRVDELQRQKEQLEDQNNMVANENRRLWARLSKISKDQPLLTRDDDAANTSYIRSAGITSIGANQNLIRSKTFTQHSPNPQLRQKLITEMSLEEVALDEFETKLGYPYGLNVDDVSTVSGELDANADAKHCMDGLQDLRREAMKQQQQLNSALTQLETRLALHPCPECAKKAANKPEMADKSLETEDNSEHPSHYTFNGHVTTMTTPLPPTPTPRFNIIQEKINADSIDKTCPMCGKLYSCQVSFKAFQEHVEMHFIDDALDVDASVERQFEFISHAVGDF</sequence>
<dbReference type="Proteomes" id="UP000001070">
    <property type="component" value="Unassembled WGS sequence"/>
</dbReference>
<feature type="region of interest" description="Disordered" evidence="7">
    <location>
        <begin position="258"/>
        <end position="277"/>
    </location>
</feature>
<accession>B4JI20</accession>
<feature type="region of interest" description="Disordered" evidence="7">
    <location>
        <begin position="1"/>
        <end position="21"/>
    </location>
</feature>
<feature type="compositionally biased region" description="Low complexity" evidence="7">
    <location>
        <begin position="12"/>
        <end position="21"/>
    </location>
</feature>
<dbReference type="Gene3D" id="6.20.250.40">
    <property type="match status" value="1"/>
</dbReference>
<dbReference type="PhylomeDB" id="B4JI20"/>
<dbReference type="KEGG" id="dgr:6564070"/>
<dbReference type="EMBL" id="CH916369">
    <property type="protein sequence ID" value="EDV93940.1"/>
    <property type="molecule type" value="Genomic_DNA"/>
</dbReference>
<feature type="compositionally biased region" description="Polar residues" evidence="7">
    <location>
        <begin position="59"/>
        <end position="78"/>
    </location>
</feature>
<evidence type="ECO:0000256" key="4">
    <source>
        <dbReference type="ARBA" id="ARBA00023054"/>
    </source>
</evidence>
<evidence type="ECO:0000256" key="2">
    <source>
        <dbReference type="ARBA" id="ARBA00022771"/>
    </source>
</evidence>
<organism evidence="10">
    <name type="scientific">Drosophila grimshawi</name>
    <name type="common">Hawaiian fruit fly</name>
    <name type="synonym">Idiomyia grimshawi</name>
    <dbReference type="NCBI Taxonomy" id="7222"/>
    <lineage>
        <taxon>Eukaryota</taxon>
        <taxon>Metazoa</taxon>
        <taxon>Ecdysozoa</taxon>
        <taxon>Arthropoda</taxon>
        <taxon>Hexapoda</taxon>
        <taxon>Insecta</taxon>
        <taxon>Pterygota</taxon>
        <taxon>Neoptera</taxon>
        <taxon>Endopterygota</taxon>
        <taxon>Diptera</taxon>
        <taxon>Brachycera</taxon>
        <taxon>Muscomorpha</taxon>
        <taxon>Ephydroidea</taxon>
        <taxon>Drosophilidae</taxon>
        <taxon>Drosophila</taxon>
        <taxon>Hawaiian Drosophila</taxon>
    </lineage>
</organism>
<evidence type="ECO:0000256" key="7">
    <source>
        <dbReference type="SAM" id="MobiDB-lite"/>
    </source>
</evidence>
<evidence type="ECO:0000259" key="8">
    <source>
        <dbReference type="PROSITE" id="PS51905"/>
    </source>
</evidence>
<dbReference type="HOGENOM" id="CLU_728759_0_0_1"/>
<dbReference type="CDD" id="cd21971">
    <property type="entry name" value="Zn-C2H2_spn-F"/>
    <property type="match status" value="1"/>
</dbReference>
<dbReference type="Gene3D" id="6.10.250.2910">
    <property type="match status" value="1"/>
</dbReference>
<dbReference type="AlphaFoldDB" id="B4JI20"/>
<evidence type="ECO:0000256" key="3">
    <source>
        <dbReference type="ARBA" id="ARBA00022833"/>
    </source>
</evidence>
<evidence type="ECO:0000256" key="6">
    <source>
        <dbReference type="SAM" id="Coils"/>
    </source>
</evidence>
<dbReference type="Pfam" id="PF18112">
    <property type="entry name" value="Zn-C2H2_12"/>
    <property type="match status" value="1"/>
</dbReference>
<evidence type="ECO:0000256" key="1">
    <source>
        <dbReference type="ARBA" id="ARBA00022723"/>
    </source>
</evidence>
<feature type="region of interest" description="Disordered" evidence="7">
    <location>
        <begin position="49"/>
        <end position="78"/>
    </location>
</feature>
<name>B4JI20_DROGR</name>
<keyword evidence="4 6" id="KW-0175">Coiled coil</keyword>
<feature type="domain" description="UBZ1-type" evidence="8">
    <location>
        <begin position="314"/>
        <end position="340"/>
    </location>
</feature>
<protein>
    <submittedName>
        <fullName evidence="9">GH18010</fullName>
    </submittedName>
</protein>
<reference evidence="9 10" key="1">
    <citation type="journal article" date="2007" name="Nature">
        <title>Evolution of genes and genomes on the Drosophila phylogeny.</title>
        <authorList>
            <consortium name="Drosophila 12 Genomes Consortium"/>
            <person name="Clark A.G."/>
            <person name="Eisen M.B."/>
            <person name="Smith D.R."/>
            <person name="Bergman C.M."/>
            <person name="Oliver B."/>
            <person name="Markow T.A."/>
            <person name="Kaufman T.C."/>
            <person name="Kellis M."/>
            <person name="Gelbart W."/>
            <person name="Iyer V.N."/>
            <person name="Pollard D.A."/>
            <person name="Sackton T.B."/>
            <person name="Larracuente A.M."/>
            <person name="Singh N.D."/>
            <person name="Abad J.P."/>
            <person name="Abt D.N."/>
            <person name="Adryan B."/>
            <person name="Aguade M."/>
            <person name="Akashi H."/>
            <person name="Anderson W.W."/>
            <person name="Aquadro C.F."/>
            <person name="Ardell D.H."/>
            <person name="Arguello R."/>
            <person name="Artieri C.G."/>
            <person name="Barbash D.A."/>
            <person name="Barker D."/>
            <person name="Barsanti P."/>
            <person name="Batterham P."/>
            <person name="Batzoglou S."/>
            <person name="Begun D."/>
            <person name="Bhutkar A."/>
            <person name="Blanco E."/>
            <person name="Bosak S.A."/>
            <person name="Bradley R.K."/>
            <person name="Brand A.D."/>
            <person name="Brent M.R."/>
            <person name="Brooks A.N."/>
            <person name="Brown R.H."/>
            <person name="Butlin R.K."/>
            <person name="Caggese C."/>
            <person name="Calvi B.R."/>
            <person name="Bernardo de Carvalho A."/>
            <person name="Caspi A."/>
            <person name="Castrezana S."/>
            <person name="Celniker S.E."/>
            <person name="Chang J.L."/>
            <person name="Chapple C."/>
            <person name="Chatterji S."/>
            <person name="Chinwalla A."/>
            <person name="Civetta A."/>
            <person name="Clifton S.W."/>
            <person name="Comeron J.M."/>
            <person name="Costello J.C."/>
            <person name="Coyne J.A."/>
            <person name="Daub J."/>
            <person name="David R.G."/>
            <person name="Delcher A.L."/>
            <person name="Delehaunty K."/>
            <person name="Do C.B."/>
            <person name="Ebling H."/>
            <person name="Edwards K."/>
            <person name="Eickbush T."/>
            <person name="Evans J.D."/>
            <person name="Filipski A."/>
            <person name="Findeiss S."/>
            <person name="Freyhult E."/>
            <person name="Fulton L."/>
            <person name="Fulton R."/>
            <person name="Garcia A.C."/>
            <person name="Gardiner A."/>
            <person name="Garfield D.A."/>
            <person name="Garvin B.E."/>
            <person name="Gibson G."/>
            <person name="Gilbert D."/>
            <person name="Gnerre S."/>
            <person name="Godfrey J."/>
            <person name="Good R."/>
            <person name="Gotea V."/>
            <person name="Gravely B."/>
            <person name="Greenberg A.J."/>
            <person name="Griffiths-Jones S."/>
            <person name="Gross S."/>
            <person name="Guigo R."/>
            <person name="Gustafson E.A."/>
            <person name="Haerty W."/>
            <person name="Hahn M.W."/>
            <person name="Halligan D.L."/>
            <person name="Halpern A.L."/>
            <person name="Halter G.M."/>
            <person name="Han M.V."/>
            <person name="Heger A."/>
            <person name="Hillier L."/>
            <person name="Hinrichs A.S."/>
            <person name="Holmes I."/>
            <person name="Hoskins R.A."/>
            <person name="Hubisz M.J."/>
            <person name="Hultmark D."/>
            <person name="Huntley M.A."/>
            <person name="Jaffe D.B."/>
            <person name="Jagadeeshan S."/>
            <person name="Jeck W.R."/>
            <person name="Johnson J."/>
            <person name="Jones C.D."/>
            <person name="Jordan W.C."/>
            <person name="Karpen G.H."/>
            <person name="Kataoka E."/>
            <person name="Keightley P.D."/>
            <person name="Kheradpour P."/>
            <person name="Kirkness E.F."/>
            <person name="Koerich L.B."/>
            <person name="Kristiansen K."/>
            <person name="Kudrna D."/>
            <person name="Kulathinal R.J."/>
            <person name="Kumar S."/>
            <person name="Kwok R."/>
            <person name="Lander E."/>
            <person name="Langley C.H."/>
            <person name="Lapoint R."/>
            <person name="Lazzaro B.P."/>
            <person name="Lee S.J."/>
            <person name="Levesque L."/>
            <person name="Li R."/>
            <person name="Lin C.F."/>
            <person name="Lin M.F."/>
            <person name="Lindblad-Toh K."/>
            <person name="Llopart A."/>
            <person name="Long M."/>
            <person name="Low L."/>
            <person name="Lozovsky E."/>
            <person name="Lu J."/>
            <person name="Luo M."/>
            <person name="Machado C.A."/>
            <person name="Makalowski W."/>
            <person name="Marzo M."/>
            <person name="Matsuda M."/>
            <person name="Matzkin L."/>
            <person name="McAllister B."/>
            <person name="McBride C.S."/>
            <person name="McKernan B."/>
            <person name="McKernan K."/>
            <person name="Mendez-Lago M."/>
            <person name="Minx P."/>
            <person name="Mollenhauer M.U."/>
            <person name="Montooth K."/>
            <person name="Mount S.M."/>
            <person name="Mu X."/>
            <person name="Myers E."/>
            <person name="Negre B."/>
            <person name="Newfeld S."/>
            <person name="Nielsen R."/>
            <person name="Noor M.A."/>
            <person name="O'Grady P."/>
            <person name="Pachter L."/>
            <person name="Papaceit M."/>
            <person name="Parisi M.J."/>
            <person name="Parisi M."/>
            <person name="Parts L."/>
            <person name="Pedersen J.S."/>
            <person name="Pesole G."/>
            <person name="Phillippy A.M."/>
            <person name="Ponting C.P."/>
            <person name="Pop M."/>
            <person name="Porcelli D."/>
            <person name="Powell J.R."/>
            <person name="Prohaska S."/>
            <person name="Pruitt K."/>
            <person name="Puig M."/>
            <person name="Quesneville H."/>
            <person name="Ram K.R."/>
            <person name="Rand D."/>
            <person name="Rasmussen M.D."/>
            <person name="Reed L.K."/>
            <person name="Reenan R."/>
            <person name="Reily A."/>
            <person name="Remington K.A."/>
            <person name="Rieger T.T."/>
            <person name="Ritchie M.G."/>
            <person name="Robin C."/>
            <person name="Rogers Y.H."/>
            <person name="Rohde C."/>
            <person name="Rozas J."/>
            <person name="Rubenfield M.J."/>
            <person name="Ruiz A."/>
            <person name="Russo S."/>
            <person name="Salzberg S.L."/>
            <person name="Sanchez-Gracia A."/>
            <person name="Saranga D.J."/>
            <person name="Sato H."/>
            <person name="Schaeffer S.W."/>
            <person name="Schatz M.C."/>
            <person name="Schlenke T."/>
            <person name="Schwartz R."/>
            <person name="Segarra C."/>
            <person name="Singh R.S."/>
            <person name="Sirot L."/>
            <person name="Sirota M."/>
            <person name="Sisneros N.B."/>
            <person name="Smith C.D."/>
            <person name="Smith T.F."/>
            <person name="Spieth J."/>
            <person name="Stage D.E."/>
            <person name="Stark A."/>
            <person name="Stephan W."/>
            <person name="Strausberg R.L."/>
            <person name="Strempel S."/>
            <person name="Sturgill D."/>
            <person name="Sutton G."/>
            <person name="Sutton G.G."/>
            <person name="Tao W."/>
            <person name="Teichmann S."/>
            <person name="Tobari Y.N."/>
            <person name="Tomimura Y."/>
            <person name="Tsolas J.M."/>
            <person name="Valente V.L."/>
            <person name="Venter E."/>
            <person name="Venter J.C."/>
            <person name="Vicario S."/>
            <person name="Vieira F.G."/>
            <person name="Vilella A.J."/>
            <person name="Villasante A."/>
            <person name="Walenz B."/>
            <person name="Wang J."/>
            <person name="Wasserman M."/>
            <person name="Watts T."/>
            <person name="Wilson D."/>
            <person name="Wilson R.K."/>
            <person name="Wing R.A."/>
            <person name="Wolfner M.F."/>
            <person name="Wong A."/>
            <person name="Wong G.K."/>
            <person name="Wu C.I."/>
            <person name="Wu G."/>
            <person name="Yamamoto D."/>
            <person name="Yang H.P."/>
            <person name="Yang S.P."/>
            <person name="Yorke J.A."/>
            <person name="Yoshida K."/>
            <person name="Zdobnov E."/>
            <person name="Zhang P."/>
            <person name="Zhang Y."/>
            <person name="Zimin A.V."/>
            <person name="Baldwin J."/>
            <person name="Abdouelleil A."/>
            <person name="Abdulkadir J."/>
            <person name="Abebe A."/>
            <person name="Abera B."/>
            <person name="Abreu J."/>
            <person name="Acer S.C."/>
            <person name="Aftuck L."/>
            <person name="Alexander A."/>
            <person name="An P."/>
            <person name="Anderson E."/>
            <person name="Anderson S."/>
            <person name="Arachi H."/>
            <person name="Azer M."/>
            <person name="Bachantsang P."/>
            <person name="Barry A."/>
            <person name="Bayul T."/>
            <person name="Berlin A."/>
            <person name="Bessette D."/>
            <person name="Bloom T."/>
            <person name="Blye J."/>
            <person name="Boguslavskiy L."/>
            <person name="Bonnet C."/>
            <person name="Boukhgalter B."/>
            <person name="Bourzgui I."/>
            <person name="Brown A."/>
            <person name="Cahill P."/>
            <person name="Channer S."/>
            <person name="Cheshatsang Y."/>
            <person name="Chuda L."/>
            <person name="Citroen M."/>
            <person name="Collymore A."/>
            <person name="Cooke P."/>
            <person name="Costello M."/>
            <person name="D'Aco K."/>
            <person name="Daza R."/>
            <person name="De Haan G."/>
            <person name="DeGray S."/>
            <person name="DeMaso C."/>
            <person name="Dhargay N."/>
            <person name="Dooley K."/>
            <person name="Dooley E."/>
            <person name="Doricent M."/>
            <person name="Dorje P."/>
            <person name="Dorjee K."/>
            <person name="Dupes A."/>
            <person name="Elong R."/>
            <person name="Falk J."/>
            <person name="Farina A."/>
            <person name="Faro S."/>
            <person name="Ferguson D."/>
            <person name="Fisher S."/>
            <person name="Foley C.D."/>
            <person name="Franke A."/>
            <person name="Friedrich D."/>
            <person name="Gadbois L."/>
            <person name="Gearin G."/>
            <person name="Gearin C.R."/>
            <person name="Giannoukos G."/>
            <person name="Goode T."/>
            <person name="Graham J."/>
            <person name="Grandbois E."/>
            <person name="Grewal S."/>
            <person name="Gyaltsen K."/>
            <person name="Hafez N."/>
            <person name="Hagos B."/>
            <person name="Hall J."/>
            <person name="Henson C."/>
            <person name="Hollinger A."/>
            <person name="Honan T."/>
            <person name="Huard M.D."/>
            <person name="Hughes L."/>
            <person name="Hurhula B."/>
            <person name="Husby M.E."/>
            <person name="Kamat A."/>
            <person name="Kanga B."/>
            <person name="Kashin S."/>
            <person name="Khazanovich D."/>
            <person name="Kisner P."/>
            <person name="Lance K."/>
            <person name="Lara M."/>
            <person name="Lee W."/>
            <person name="Lennon N."/>
            <person name="Letendre F."/>
            <person name="LeVine R."/>
            <person name="Lipovsky A."/>
            <person name="Liu X."/>
            <person name="Liu J."/>
            <person name="Liu S."/>
            <person name="Lokyitsang T."/>
            <person name="Lokyitsang Y."/>
            <person name="Lubonja R."/>
            <person name="Lui A."/>
            <person name="MacDonald P."/>
            <person name="Magnisalis V."/>
            <person name="Maru K."/>
            <person name="Matthews C."/>
            <person name="McCusker W."/>
            <person name="McDonough S."/>
            <person name="Mehta T."/>
            <person name="Meldrim J."/>
            <person name="Meneus L."/>
            <person name="Mihai O."/>
            <person name="Mihalev A."/>
            <person name="Mihova T."/>
            <person name="Mittelman R."/>
            <person name="Mlenga V."/>
            <person name="Montmayeur A."/>
            <person name="Mulrain L."/>
            <person name="Navidi A."/>
            <person name="Naylor J."/>
            <person name="Negash T."/>
            <person name="Nguyen T."/>
            <person name="Nguyen N."/>
            <person name="Nicol R."/>
            <person name="Norbu C."/>
            <person name="Norbu N."/>
            <person name="Novod N."/>
            <person name="O'Neill B."/>
            <person name="Osman S."/>
            <person name="Markiewicz E."/>
            <person name="Oyono O.L."/>
            <person name="Patti C."/>
            <person name="Phunkhang P."/>
            <person name="Pierre F."/>
            <person name="Priest M."/>
            <person name="Raghuraman S."/>
            <person name="Rege F."/>
            <person name="Reyes R."/>
            <person name="Rise C."/>
            <person name="Rogov P."/>
            <person name="Ross K."/>
            <person name="Ryan E."/>
            <person name="Settipalli S."/>
            <person name="Shea T."/>
            <person name="Sherpa N."/>
            <person name="Shi L."/>
            <person name="Shih D."/>
            <person name="Sparrow T."/>
            <person name="Spaulding J."/>
            <person name="Stalker J."/>
            <person name="Stange-Thomann N."/>
            <person name="Stavropoulos S."/>
            <person name="Stone C."/>
            <person name="Strader C."/>
            <person name="Tesfaye S."/>
            <person name="Thomson T."/>
            <person name="Thoulutsang Y."/>
            <person name="Thoulutsang D."/>
            <person name="Topham K."/>
            <person name="Topping I."/>
            <person name="Tsamla T."/>
            <person name="Vassiliev H."/>
            <person name="Vo A."/>
            <person name="Wangchuk T."/>
            <person name="Wangdi T."/>
            <person name="Weiand M."/>
            <person name="Wilkinson J."/>
            <person name="Wilson A."/>
            <person name="Yadav S."/>
            <person name="Young G."/>
            <person name="Yu Q."/>
            <person name="Zembek L."/>
            <person name="Zhong D."/>
            <person name="Zimmer A."/>
            <person name="Zwirko Z."/>
            <person name="Jaffe D.B."/>
            <person name="Alvarez P."/>
            <person name="Brockman W."/>
            <person name="Butler J."/>
            <person name="Chin C."/>
            <person name="Gnerre S."/>
            <person name="Grabherr M."/>
            <person name="Kleber M."/>
            <person name="Mauceli E."/>
            <person name="MacCallum I."/>
        </authorList>
    </citation>
    <scope>NUCLEOTIDE SEQUENCE [LARGE SCALE GENOMIC DNA]</scope>
    <source>
        <strain evidence="10">Tucson 15287-2541.00</strain>
    </source>
</reference>
<evidence type="ECO:0000313" key="10">
    <source>
        <dbReference type="Proteomes" id="UP000001070"/>
    </source>
</evidence>
<dbReference type="eggNOG" id="ENOG502S41T">
    <property type="taxonomic scope" value="Eukaryota"/>
</dbReference>
<evidence type="ECO:0000256" key="5">
    <source>
        <dbReference type="PROSITE-ProRule" id="PRU01253"/>
    </source>
</evidence>
<gene>
    <name evidence="9" type="primary">Dgri\GH18010</name>
    <name evidence="9" type="ORF">Dgri_GH18010</name>
</gene>
<dbReference type="InParanoid" id="B4JI20"/>
<dbReference type="SMR" id="B4JI20"/>
<dbReference type="GO" id="GO:0008270">
    <property type="term" value="F:zinc ion binding"/>
    <property type="evidence" value="ECO:0007669"/>
    <property type="project" value="UniProtKB-KW"/>
</dbReference>
<dbReference type="PROSITE" id="PS51905">
    <property type="entry name" value="ZF_UBZ1"/>
    <property type="match status" value="1"/>
</dbReference>